<comment type="catalytic activity">
    <reaction evidence="15">
        <text>(9Z,13S,15Z)-12,13-epoxyoctadeca-9,11,15-trienoate = (9S,13S,15Z)-12-oxophyto-10,15-dienoate</text>
        <dbReference type="Rhea" id="RHEA:22592"/>
        <dbReference type="ChEBI" id="CHEBI:36438"/>
        <dbReference type="ChEBI" id="CHEBI:57411"/>
        <dbReference type="EC" id="5.3.99.6"/>
    </reaction>
</comment>
<accession>A0A978VIG2</accession>
<dbReference type="Gene3D" id="2.40.480.10">
    <property type="entry name" value="Allene oxide cyclase-like"/>
    <property type="match status" value="1"/>
</dbReference>
<dbReference type="EC" id="5.3.99.6" evidence="5"/>
<dbReference type="GO" id="GO:0009507">
    <property type="term" value="C:chloroplast"/>
    <property type="evidence" value="ECO:0007669"/>
    <property type="project" value="UniProtKB-SubCell"/>
</dbReference>
<dbReference type="SMART" id="SM01019">
    <property type="entry name" value="B3"/>
    <property type="match status" value="1"/>
</dbReference>
<dbReference type="SUPFAM" id="SSF54171">
    <property type="entry name" value="DNA-binding domain"/>
    <property type="match status" value="1"/>
</dbReference>
<dbReference type="InterPro" id="IPR044859">
    <property type="entry name" value="Allene_oxi_cyc_Dirigent"/>
</dbReference>
<dbReference type="Proteomes" id="UP000813462">
    <property type="component" value="Unassembled WGS sequence"/>
</dbReference>
<protein>
    <recommendedName>
        <fullName evidence="5">allene-oxide cyclase</fullName>
        <ecNumber evidence="5">5.3.99.6</ecNumber>
    </recommendedName>
</protein>
<dbReference type="PANTHER" id="PTHR31843">
    <property type="entry name" value="ALLENE OXIDE CYCLASE 4, CHLOROPLASTIC"/>
    <property type="match status" value="1"/>
</dbReference>
<dbReference type="PROSITE" id="PS50863">
    <property type="entry name" value="B3"/>
    <property type="match status" value="1"/>
</dbReference>
<evidence type="ECO:0000256" key="15">
    <source>
        <dbReference type="ARBA" id="ARBA00049891"/>
    </source>
</evidence>
<proteinExistence type="inferred from homology"/>
<keyword evidence="7" id="KW-0934">Plastid</keyword>
<evidence type="ECO:0000256" key="10">
    <source>
        <dbReference type="ARBA" id="ARBA00023015"/>
    </source>
</evidence>
<feature type="domain" description="TF-B3" evidence="17">
    <location>
        <begin position="157"/>
        <end position="260"/>
    </location>
</feature>
<evidence type="ECO:0000256" key="16">
    <source>
        <dbReference type="SAM" id="MobiDB-lite"/>
    </source>
</evidence>
<dbReference type="InterPro" id="IPR016177">
    <property type="entry name" value="DNA-bd_dom_sf"/>
</dbReference>
<evidence type="ECO:0000259" key="17">
    <source>
        <dbReference type="PROSITE" id="PS50863"/>
    </source>
</evidence>
<comment type="similarity">
    <text evidence="4">Belongs to the AP2/ERF transcription factor family. RAV subfamily.</text>
</comment>
<dbReference type="Pfam" id="PF06351">
    <property type="entry name" value="Allene_ox_cyc"/>
    <property type="match status" value="1"/>
</dbReference>
<evidence type="ECO:0000256" key="6">
    <source>
        <dbReference type="ARBA" id="ARBA00022528"/>
    </source>
</evidence>
<dbReference type="CDD" id="cd10017">
    <property type="entry name" value="B3_DNA"/>
    <property type="match status" value="1"/>
</dbReference>
<evidence type="ECO:0000313" key="20">
    <source>
        <dbReference type="Proteomes" id="UP000813462"/>
    </source>
</evidence>
<feature type="region of interest" description="Disordered" evidence="16">
    <location>
        <begin position="1"/>
        <end position="22"/>
    </location>
</feature>
<dbReference type="PANTHER" id="PTHR31843:SF11">
    <property type="entry name" value="ALLENE OXIDE CYCLASE 4, CHLOROPLASTIC"/>
    <property type="match status" value="1"/>
</dbReference>
<evidence type="ECO:0000259" key="18">
    <source>
        <dbReference type="PROSITE" id="PS51032"/>
    </source>
</evidence>
<dbReference type="GO" id="GO:0009873">
    <property type="term" value="P:ethylene-activated signaling pathway"/>
    <property type="evidence" value="ECO:0007669"/>
    <property type="project" value="UniProtKB-KW"/>
</dbReference>
<dbReference type="FunFam" id="3.30.730.10:FF:000008">
    <property type="entry name" value="AP2 domain-containing protein RAP2.8"/>
    <property type="match status" value="1"/>
</dbReference>
<dbReference type="Gene3D" id="3.30.730.10">
    <property type="entry name" value="AP2/ERF domain"/>
    <property type="match status" value="1"/>
</dbReference>
<evidence type="ECO:0000256" key="4">
    <source>
        <dbReference type="ARBA" id="ARBA00009089"/>
    </source>
</evidence>
<keyword evidence="14" id="KW-0539">Nucleus</keyword>
<keyword evidence="12" id="KW-0804">Transcription</keyword>
<dbReference type="InterPro" id="IPR034871">
    <property type="entry name" value="Allene_oxi_cyc_sf"/>
</dbReference>
<dbReference type="SMART" id="SM00380">
    <property type="entry name" value="AP2"/>
    <property type="match status" value="1"/>
</dbReference>
<dbReference type="GO" id="GO:0046423">
    <property type="term" value="F:allene-oxide cyclase activity"/>
    <property type="evidence" value="ECO:0007669"/>
    <property type="project" value="UniProtKB-EC"/>
</dbReference>
<dbReference type="InterPro" id="IPR009410">
    <property type="entry name" value="Allene_ox_cyc"/>
</dbReference>
<evidence type="ECO:0000256" key="9">
    <source>
        <dbReference type="ARBA" id="ARBA00022946"/>
    </source>
</evidence>
<dbReference type="GO" id="GO:0009695">
    <property type="term" value="P:jasmonic acid biosynthetic process"/>
    <property type="evidence" value="ECO:0007669"/>
    <property type="project" value="InterPro"/>
</dbReference>
<dbReference type="GO" id="GO:0005634">
    <property type="term" value="C:nucleus"/>
    <property type="evidence" value="ECO:0007669"/>
    <property type="project" value="UniProtKB-SubCell"/>
</dbReference>
<dbReference type="PROSITE" id="PS51032">
    <property type="entry name" value="AP2_ERF"/>
    <property type="match status" value="1"/>
</dbReference>
<keyword evidence="9" id="KW-0809">Transit peptide</keyword>
<dbReference type="Pfam" id="PF00847">
    <property type="entry name" value="AP2"/>
    <property type="match status" value="1"/>
</dbReference>
<dbReference type="Gene3D" id="2.40.330.10">
    <property type="entry name" value="DNA-binding pseudobarrel domain"/>
    <property type="match status" value="1"/>
</dbReference>
<keyword evidence="11" id="KW-0238">DNA-binding</keyword>
<dbReference type="AlphaFoldDB" id="A0A978VIG2"/>
<comment type="subcellular location">
    <subcellularLocation>
        <location evidence="1">Nucleus</location>
    </subcellularLocation>
    <subcellularLocation>
        <location evidence="2">Plastid</location>
        <location evidence="2">Chloroplast</location>
    </subcellularLocation>
</comment>
<dbReference type="GO" id="GO:0003677">
    <property type="term" value="F:DNA binding"/>
    <property type="evidence" value="ECO:0007669"/>
    <property type="project" value="UniProtKB-KW"/>
</dbReference>
<comment type="caution">
    <text evidence="19">The sequence shown here is derived from an EMBL/GenBank/DDBJ whole genome shotgun (WGS) entry which is preliminary data.</text>
</comment>
<organism evidence="19 20">
    <name type="scientific">Ziziphus jujuba var. spinosa</name>
    <dbReference type="NCBI Taxonomy" id="714518"/>
    <lineage>
        <taxon>Eukaryota</taxon>
        <taxon>Viridiplantae</taxon>
        <taxon>Streptophyta</taxon>
        <taxon>Embryophyta</taxon>
        <taxon>Tracheophyta</taxon>
        <taxon>Spermatophyta</taxon>
        <taxon>Magnoliopsida</taxon>
        <taxon>eudicotyledons</taxon>
        <taxon>Gunneridae</taxon>
        <taxon>Pentapetalae</taxon>
        <taxon>rosids</taxon>
        <taxon>fabids</taxon>
        <taxon>Rosales</taxon>
        <taxon>Rhamnaceae</taxon>
        <taxon>Paliureae</taxon>
        <taxon>Ziziphus</taxon>
    </lineage>
</organism>
<evidence type="ECO:0000313" key="19">
    <source>
        <dbReference type="EMBL" id="KAH7532881.1"/>
    </source>
</evidence>
<gene>
    <name evidence="19" type="ORF">FEM48_Zijuj04G0069600</name>
</gene>
<dbReference type="CDD" id="cd00018">
    <property type="entry name" value="AP2"/>
    <property type="match status" value="1"/>
</dbReference>
<evidence type="ECO:0000256" key="12">
    <source>
        <dbReference type="ARBA" id="ARBA00023163"/>
    </source>
</evidence>
<feature type="domain" description="AP2/ERF" evidence="18">
    <location>
        <begin position="20"/>
        <end position="75"/>
    </location>
</feature>
<evidence type="ECO:0000256" key="13">
    <source>
        <dbReference type="ARBA" id="ARBA00023235"/>
    </source>
</evidence>
<dbReference type="Pfam" id="PF02362">
    <property type="entry name" value="B3"/>
    <property type="match status" value="1"/>
</dbReference>
<dbReference type="InterPro" id="IPR003340">
    <property type="entry name" value="B3_DNA-bd"/>
</dbReference>
<dbReference type="GO" id="GO:0003700">
    <property type="term" value="F:DNA-binding transcription factor activity"/>
    <property type="evidence" value="ECO:0007669"/>
    <property type="project" value="InterPro"/>
</dbReference>
<dbReference type="EMBL" id="JAEACU010000004">
    <property type="protein sequence ID" value="KAH7532881.1"/>
    <property type="molecule type" value="Genomic_DNA"/>
</dbReference>
<keyword evidence="10" id="KW-0805">Transcription regulation</keyword>
<dbReference type="SUPFAM" id="SSF101936">
    <property type="entry name" value="DNA-binding pseudobarrel domain"/>
    <property type="match status" value="1"/>
</dbReference>
<keyword evidence="8" id="KW-0936">Ethylene signaling pathway</keyword>
<keyword evidence="13" id="KW-0413">Isomerase</keyword>
<evidence type="ECO:0000256" key="5">
    <source>
        <dbReference type="ARBA" id="ARBA00012209"/>
    </source>
</evidence>
<reference evidence="19" key="1">
    <citation type="journal article" date="2021" name="Front. Plant Sci.">
        <title>Chromosome-Scale Genome Assembly for Chinese Sour Jujube and Insights Into Its Genome Evolution and Domestication Signature.</title>
        <authorList>
            <person name="Shen L.-Y."/>
            <person name="Luo H."/>
            <person name="Wang X.-L."/>
            <person name="Wang X.-M."/>
            <person name="Qiu X.-J."/>
            <person name="Liu H."/>
            <person name="Zhou S.-S."/>
            <person name="Jia K.-H."/>
            <person name="Nie S."/>
            <person name="Bao Y.-T."/>
            <person name="Zhang R.-G."/>
            <person name="Yun Q.-Z."/>
            <person name="Chai Y.-H."/>
            <person name="Lu J.-Y."/>
            <person name="Li Y."/>
            <person name="Zhao S.-W."/>
            <person name="Mao J.-F."/>
            <person name="Jia S.-G."/>
            <person name="Mao Y.-M."/>
        </authorList>
    </citation>
    <scope>NUCLEOTIDE SEQUENCE</scope>
    <source>
        <strain evidence="19">AT0</strain>
        <tissue evidence="19">Leaf</tissue>
    </source>
</reference>
<name>A0A978VIG2_ZIZJJ</name>
<dbReference type="InterPro" id="IPR001471">
    <property type="entry name" value="AP2/ERF_dom"/>
</dbReference>
<keyword evidence="6" id="KW-0150">Chloroplast</keyword>
<evidence type="ECO:0000256" key="2">
    <source>
        <dbReference type="ARBA" id="ARBA00004229"/>
    </source>
</evidence>
<evidence type="ECO:0000256" key="14">
    <source>
        <dbReference type="ARBA" id="ARBA00023242"/>
    </source>
</evidence>
<evidence type="ECO:0000256" key="11">
    <source>
        <dbReference type="ARBA" id="ARBA00023125"/>
    </source>
</evidence>
<comment type="similarity">
    <text evidence="3">Belongs to the allene oxide cyclase family.</text>
</comment>
<sequence length="464" mass="52495">MEDSETGWLETNSKKLPSSKYKGVVPQSNGRWGAQIYEKQQRVWLGTFNKEEEAALAYDIAAIKFRGLNSITNFDETKKNKDGLETIFLNSHTKTEIVEMLRSHIYGAELQQFKQKVNEHEAAAAAAGCSSSSREIESHSFAKSINGNHNQRPEWLFEKVVTPSDVGKLHRMVIPKKQAELHFPLDSEKGGEGVILSFEDNVGKIWRFRYCFWSSSQSYVLTKGWSRFVKEKKLKAGDVVSFQRWTLPEEKLFIDCRHGKEESRGDGGGEVEEVYRPVQVERVVKLFGVEIQENCSNNVQELYVYEMNERDRGSPAYLRLSQKSINSLGDLIYTGDLQKRLGITAGMCILIENKPEMKGDRYEAMFSFYFGDYGHISVQGPYLTYEDSCLAVTGGSGIFEGVYGQVKLHQIIFPFKIFYTFYLKGIGNLPEELLGKPVDPNPAVQPCPAAKACEPQATISNFTN</sequence>
<evidence type="ECO:0000256" key="3">
    <source>
        <dbReference type="ARBA" id="ARBA00007982"/>
    </source>
</evidence>
<evidence type="ECO:0000256" key="1">
    <source>
        <dbReference type="ARBA" id="ARBA00004123"/>
    </source>
</evidence>
<evidence type="ECO:0000256" key="8">
    <source>
        <dbReference type="ARBA" id="ARBA00022745"/>
    </source>
</evidence>
<dbReference type="SUPFAM" id="SSF141493">
    <property type="entry name" value="Allene oxide cyclase-like"/>
    <property type="match status" value="1"/>
</dbReference>
<dbReference type="InterPro" id="IPR015300">
    <property type="entry name" value="DNA-bd_pseudobarrel_sf"/>
</dbReference>
<evidence type="ECO:0000256" key="7">
    <source>
        <dbReference type="ARBA" id="ARBA00022640"/>
    </source>
</evidence>
<dbReference type="InterPro" id="IPR036955">
    <property type="entry name" value="AP2/ERF_dom_sf"/>
</dbReference>